<dbReference type="VEuPathDB" id="VectorBase:SCAU015171"/>
<proteinExistence type="predicted"/>
<dbReference type="OrthoDB" id="67059at2759"/>
<feature type="domain" description="Cep192-like" evidence="4">
    <location>
        <begin position="1251"/>
        <end position="1347"/>
    </location>
</feature>
<feature type="region of interest" description="Disordered" evidence="1">
    <location>
        <begin position="634"/>
        <end position="662"/>
    </location>
</feature>
<feature type="compositionally biased region" description="Low complexity" evidence="1">
    <location>
        <begin position="800"/>
        <end position="818"/>
    </location>
</feature>
<dbReference type="InterPro" id="IPR054092">
    <property type="entry name" value="Cep192-like_D6"/>
</dbReference>
<dbReference type="Pfam" id="PF22074">
    <property type="entry name" value="Cep192_D5"/>
    <property type="match status" value="1"/>
</dbReference>
<reference evidence="5" key="1">
    <citation type="submission" date="2020-05" db="UniProtKB">
        <authorList>
            <consortium name="EnsemblMetazoa"/>
        </authorList>
    </citation>
    <scope>IDENTIFICATION</scope>
    <source>
        <strain evidence="5">USDA</strain>
    </source>
</reference>
<evidence type="ECO:0000259" key="2">
    <source>
        <dbReference type="Pfam" id="PF22073"/>
    </source>
</evidence>
<accession>A0A1I8Q9K5</accession>
<name>A0A1I8Q9K5_STOCA</name>
<feature type="region of interest" description="Disordered" evidence="1">
    <location>
        <begin position="1"/>
        <end position="21"/>
    </location>
</feature>
<dbReference type="InterPro" id="IPR054090">
    <property type="entry name" value="Cep192_Spd-2-like_dom"/>
</dbReference>
<protein>
    <submittedName>
        <fullName evidence="5">Uncharacterized protein</fullName>
    </submittedName>
</protein>
<dbReference type="Pfam" id="PF22076">
    <property type="entry name" value="Cep192_D6"/>
    <property type="match status" value="1"/>
</dbReference>
<evidence type="ECO:0000259" key="4">
    <source>
        <dbReference type="Pfam" id="PF22076"/>
    </source>
</evidence>
<evidence type="ECO:0000313" key="6">
    <source>
        <dbReference type="Proteomes" id="UP000095300"/>
    </source>
</evidence>
<feature type="compositionally biased region" description="Basic residues" evidence="1">
    <location>
        <begin position="693"/>
        <end position="702"/>
    </location>
</feature>
<organism evidence="5 6">
    <name type="scientific">Stomoxys calcitrans</name>
    <name type="common">Stable fly</name>
    <name type="synonym">Conops calcitrans</name>
    <dbReference type="NCBI Taxonomy" id="35570"/>
    <lineage>
        <taxon>Eukaryota</taxon>
        <taxon>Metazoa</taxon>
        <taxon>Ecdysozoa</taxon>
        <taxon>Arthropoda</taxon>
        <taxon>Hexapoda</taxon>
        <taxon>Insecta</taxon>
        <taxon>Pterygota</taxon>
        <taxon>Neoptera</taxon>
        <taxon>Endopterygota</taxon>
        <taxon>Diptera</taxon>
        <taxon>Brachycera</taxon>
        <taxon>Muscomorpha</taxon>
        <taxon>Muscoidea</taxon>
        <taxon>Muscidae</taxon>
        <taxon>Stomoxys</taxon>
    </lineage>
</organism>
<dbReference type="InterPro" id="IPR054091">
    <property type="entry name" value="Cep192-like_D5"/>
</dbReference>
<dbReference type="Pfam" id="PF22073">
    <property type="entry name" value="Cep192_D4"/>
    <property type="match status" value="1"/>
</dbReference>
<feature type="region of interest" description="Disordered" evidence="1">
    <location>
        <begin position="773"/>
        <end position="854"/>
    </location>
</feature>
<dbReference type="Proteomes" id="UP000095300">
    <property type="component" value="Unassembled WGS sequence"/>
</dbReference>
<dbReference type="EnsemblMetazoa" id="SCAU015171-RA">
    <property type="protein sequence ID" value="SCAU015171-PA"/>
    <property type="gene ID" value="SCAU015171"/>
</dbReference>
<feature type="domain" description="Cep192-like" evidence="3">
    <location>
        <begin position="1031"/>
        <end position="1165"/>
    </location>
</feature>
<dbReference type="STRING" id="35570.A0A1I8Q9K5"/>
<sequence>MRHSLKVMERNASSSNYGGGDDTSLGILNMDRLKGRGRFFGDLSNESFKNTYKSVANGGTDRRISDRLNMERKKALEALQKSVGKSSDVFKKPFEVTANKENMRSIINNASNTENSMPLDHTDYVPFRRPNTINISDLVTDETINLETTSSNPPSACKEAKISFEPSEMTGRSTLYKKEIRNSKATTAETKQKLKNLTVEEILASSFATKTRNLCKTLNGGEPSLDPSGALDVAADKLLSMSSVSSSSVCSSFGDGQEKSLPRTADMSISKQSLSQLSFNGGAGGSSFAFSAGAGTGDESGFSNEEFAPGELMQSILIMDEISWAEEYAAIPAKTLSQQAKEKAAVSGESISNGFDSPSASNSILAGDPNFSVGNFFHMRSENIWDIVKSKSPEKCRTPFALMDDEDSNMVTTSNVVSDGSASVAVTPQIDNKTYTRVSSQIHLNHESKDSGNASENSYLLSKSAIGRALENMDNRSGSEKSLAPPNASNAGTKVKDHVISTFENKHTASAMENSYLLSMSAIDRALENLDMDPKNTSTNKLTGHLMMQATKSKSCLNPQLTQHDKTVSNCNGSNFSPRPKSGLSLCADFKLGSQEIANNILENKENVDPITGRGSDGSRVDLSDTISFTESLLNSSDMKKMERSHAQQQPRSPLSPIELTSAVPNIRVVEATVDDGEEADNDEWPGTPKQNVSRRVRRKSPRDRSPLHANVSDSPVDARTPVNFRSSRSSVYDKRPALNCVKETKSLCSTRLDGDPRNADCDFGISPNLSSSKLGSTLAGRNGGAQLSPRNAGELRVESSPLSSLSSSRYHLSSPTPVLDTTSNSERQLLTPTGGLSERKAASSPVGSEASSTCSYSTMHSARSVTSSSNMRSISRCSSSSEFSHRDGKQVPLKVTTLELSWGSIKLRSDSRKSMQIKNIVNKRLVIRIEVIGPGFQIVNSERNNTITLHSQECRSINISFCPTVRGVAIGKLLFYAPTGAAAIVQPFLDVALYGYGGNASIVPQNILMGPVGSPFITMGDICELAQPLERSISFYNKGPLLAFAVVSIDSLGLLLPRLSDAFEIYPKKILIPPQQTIEARITFKPRREDIRKMLKKMRNVLTLANMRVICGDEANRQRIRRLLCQMSEKERSKMSSNVLDMLWTEFEGETEMKELADIQENPSVAMDLTSGFRIHEILLTINYDSMDETADASSLFLPEGDETVLFRTVVCAADSPTPPTSSSLGTVNEMYEESTESEERVASSSTQQNMWSVKPANLEINVSRRQERVSLFVFNGFKSRQYFEVSCNRKQLLRFLPSEGYVAPDNGQIEIVVNVNASAMQEDYRGDIFIMVYMENERIVVPVKFVE</sequence>
<gene>
    <name evidence="5" type="primary">106089341</name>
</gene>
<feature type="compositionally biased region" description="Polar residues" evidence="1">
    <location>
        <begin position="820"/>
        <end position="832"/>
    </location>
</feature>
<evidence type="ECO:0000259" key="3">
    <source>
        <dbReference type="Pfam" id="PF22074"/>
    </source>
</evidence>
<feature type="region of interest" description="Disordered" evidence="1">
    <location>
        <begin position="677"/>
        <end position="731"/>
    </location>
</feature>
<evidence type="ECO:0000313" key="5">
    <source>
        <dbReference type="EnsemblMetazoa" id="SCAU015171-PA"/>
    </source>
</evidence>
<feature type="region of interest" description="Disordered" evidence="1">
    <location>
        <begin position="474"/>
        <end position="494"/>
    </location>
</feature>
<evidence type="ECO:0000256" key="1">
    <source>
        <dbReference type="SAM" id="MobiDB-lite"/>
    </source>
</evidence>
<feature type="domain" description="Cep192/Spd-2-like" evidence="2">
    <location>
        <begin position="892"/>
        <end position="999"/>
    </location>
</feature>
<keyword evidence="6" id="KW-1185">Reference proteome</keyword>